<evidence type="ECO:0000313" key="3">
    <source>
        <dbReference type="Proteomes" id="UP000269591"/>
    </source>
</evidence>
<evidence type="ECO:0000313" key="2">
    <source>
        <dbReference type="EMBL" id="RNL39812.1"/>
    </source>
</evidence>
<protein>
    <submittedName>
        <fullName evidence="2">Uncharacterized protein</fullName>
    </submittedName>
</protein>
<dbReference type="AlphaFoldDB" id="A0A3N0AY73"/>
<reference evidence="2" key="2">
    <citation type="journal article" date="2019" name="Microbiol. Resour. Announc.">
        <title>Draft Genome Sequences of Type Strains of Gordonibacter faecihominis, Paraeggerthella hongkongensis, Parvibacter caecicola,Slackia equolifaciens, Slackia faecicanis, and Slackia isoflavoniconvertens.</title>
        <authorList>
            <person name="Danylec N."/>
            <person name="Stoll D.A."/>
            <person name="Dotsch A."/>
            <person name="Huch M."/>
        </authorList>
    </citation>
    <scope>NUCLEOTIDE SEQUENCE</scope>
    <source>
        <strain evidence="2">DSM 24851</strain>
    </source>
</reference>
<dbReference type="Proteomes" id="UP000786989">
    <property type="component" value="Unassembled WGS sequence"/>
</dbReference>
<accession>A0A3N0AY73</accession>
<dbReference type="RefSeq" id="WP_123208941.1">
    <property type="nucleotide sequence ID" value="NZ_JBHTHO010000003.1"/>
</dbReference>
<reference evidence="1" key="4">
    <citation type="submission" date="2021-09" db="EMBL/GenBank/DDBJ databases">
        <authorList>
            <person name="Gilroy R."/>
        </authorList>
    </citation>
    <scope>NUCLEOTIDE SEQUENCE</scope>
    <source>
        <strain evidence="1">ChiGjej6B6-11269</strain>
    </source>
</reference>
<name>A0A3N0AY73_9ACTN</name>
<proteinExistence type="predicted"/>
<reference evidence="3" key="1">
    <citation type="submission" date="2018-05" db="EMBL/GenBank/DDBJ databases">
        <title>Genome Sequencing of selected type strains of the family Eggerthellaceae.</title>
        <authorList>
            <person name="Danylec N."/>
            <person name="Stoll D.A."/>
            <person name="Doetsch A."/>
            <person name="Huch M."/>
        </authorList>
    </citation>
    <scope>NUCLEOTIDE SEQUENCE [LARGE SCALE GENOMIC DNA]</scope>
    <source>
        <strain evidence="3">DSM 24851</strain>
    </source>
</reference>
<keyword evidence="3" id="KW-1185">Reference proteome</keyword>
<comment type="caution">
    <text evidence="2">The sequence shown here is derived from an EMBL/GenBank/DDBJ whole genome shotgun (WGS) entry which is preliminary data.</text>
</comment>
<dbReference type="Proteomes" id="UP000269591">
    <property type="component" value="Unassembled WGS sequence"/>
</dbReference>
<sequence length="71" mass="8045">MSETMRYIGKRALVTGVSLEPGQIYTIDPLERKFGRDGFWVEVSDGQGKCRCPYESSESFLQNWEVIKPGA</sequence>
<reference evidence="1" key="3">
    <citation type="journal article" date="2021" name="PeerJ">
        <title>Extensive microbial diversity within the chicken gut microbiome revealed by metagenomics and culture.</title>
        <authorList>
            <person name="Gilroy R."/>
            <person name="Ravi A."/>
            <person name="Getino M."/>
            <person name="Pursley I."/>
            <person name="Horton D.L."/>
            <person name="Alikhan N.F."/>
            <person name="Baker D."/>
            <person name="Gharbi K."/>
            <person name="Hall N."/>
            <person name="Watson M."/>
            <person name="Adriaenssens E.M."/>
            <person name="Foster-Nyarko E."/>
            <person name="Jarju S."/>
            <person name="Secka A."/>
            <person name="Antonio M."/>
            <person name="Oren A."/>
            <person name="Chaudhuri R.R."/>
            <person name="La Ragione R."/>
            <person name="Hildebrand F."/>
            <person name="Pallen M.J."/>
        </authorList>
    </citation>
    <scope>NUCLEOTIDE SEQUENCE</scope>
    <source>
        <strain evidence="1">ChiGjej6B6-11269</strain>
    </source>
</reference>
<evidence type="ECO:0000313" key="1">
    <source>
        <dbReference type="EMBL" id="HJF65818.1"/>
    </source>
</evidence>
<organism evidence="2 3">
    <name type="scientific">Slackia equolifaciens</name>
    <dbReference type="NCBI Taxonomy" id="498718"/>
    <lineage>
        <taxon>Bacteria</taxon>
        <taxon>Bacillati</taxon>
        <taxon>Actinomycetota</taxon>
        <taxon>Coriobacteriia</taxon>
        <taxon>Eggerthellales</taxon>
        <taxon>Eggerthellaceae</taxon>
        <taxon>Slackia</taxon>
    </lineage>
</organism>
<dbReference type="EMBL" id="QIBX01000010">
    <property type="protein sequence ID" value="RNL39812.1"/>
    <property type="molecule type" value="Genomic_DNA"/>
</dbReference>
<gene>
    <name evidence="2" type="ORF">DMP06_06530</name>
    <name evidence="1" type="ORF">K8U77_06885</name>
</gene>
<dbReference type="EMBL" id="DYWI01000127">
    <property type="protein sequence ID" value="HJF65818.1"/>
    <property type="molecule type" value="Genomic_DNA"/>
</dbReference>
<dbReference type="OrthoDB" id="3175039at2"/>